<protein>
    <submittedName>
        <fullName evidence="1">Uncharacterized protein</fullName>
    </submittedName>
</protein>
<keyword evidence="2" id="KW-1185">Reference proteome</keyword>
<proteinExistence type="predicted"/>
<accession>A0ABY1ZG49</accession>
<comment type="caution">
    <text evidence="1">The sequence shown here is derived from an EMBL/GenBank/DDBJ whole genome shotgun (WGS) entry which is preliminary data.</text>
</comment>
<dbReference type="Proteomes" id="UP000313645">
    <property type="component" value="Unassembled WGS sequence"/>
</dbReference>
<dbReference type="RefSeq" id="WP_131483408.1">
    <property type="nucleotide sequence ID" value="NZ_SJDL01000036.1"/>
</dbReference>
<organism evidence="1 2">
    <name type="scientific">Marinobacter halodurans</name>
    <dbReference type="NCBI Taxonomy" id="2528979"/>
    <lineage>
        <taxon>Bacteria</taxon>
        <taxon>Pseudomonadati</taxon>
        <taxon>Pseudomonadota</taxon>
        <taxon>Gammaproteobacteria</taxon>
        <taxon>Pseudomonadales</taxon>
        <taxon>Marinobacteraceae</taxon>
        <taxon>Marinobacter</taxon>
    </lineage>
</organism>
<sequence length="135" mass="15521">MALNISAWPRTALVNRLGLRAPAPCRLSVSAWHVQPAQSGMFKRAPETWERCAAEVIGSMTIPEDEDHLQLRFTVPEAEKTRYGLMTRDLTHSTMAFRPLQLRKTLKYCPGLVDHYKHQKGADRTISPFFVEWWV</sequence>
<evidence type="ECO:0000313" key="2">
    <source>
        <dbReference type="Proteomes" id="UP000313645"/>
    </source>
</evidence>
<name>A0ABY1ZG49_9GAMM</name>
<reference evidence="1 2" key="1">
    <citation type="submission" date="2019-02" db="EMBL/GenBank/DDBJ databases">
        <title>Marinobacter halodurans sp. nov., a marine bacterium isolated from sea tidal flat.</title>
        <authorList>
            <person name="Yoo Y."/>
            <person name="Lee D.W."/>
            <person name="Kim B.S."/>
            <person name="Kim J.-J."/>
        </authorList>
    </citation>
    <scope>NUCLEOTIDE SEQUENCE [LARGE SCALE GENOMIC DNA]</scope>
    <source>
        <strain evidence="1 2">YJ-S3-2</strain>
    </source>
</reference>
<dbReference type="EMBL" id="SJDL01000036">
    <property type="protein sequence ID" value="TBW50182.1"/>
    <property type="molecule type" value="Genomic_DNA"/>
</dbReference>
<evidence type="ECO:0000313" key="1">
    <source>
        <dbReference type="EMBL" id="TBW50182.1"/>
    </source>
</evidence>
<gene>
    <name evidence="1" type="ORF">EZI54_18720</name>
</gene>